<dbReference type="EMBL" id="QJKI01000003">
    <property type="protein sequence ID" value="PXX80667.1"/>
    <property type="molecule type" value="Genomic_DNA"/>
</dbReference>
<organism evidence="2 3">
    <name type="scientific">Rivihabitans pingtungensis</name>
    <dbReference type="NCBI Taxonomy" id="1054498"/>
    <lineage>
        <taxon>Bacteria</taxon>
        <taxon>Pseudomonadati</taxon>
        <taxon>Pseudomonadota</taxon>
        <taxon>Betaproteobacteria</taxon>
        <taxon>Neisseriales</taxon>
        <taxon>Aquaspirillaceae</taxon>
        <taxon>Rivihabitans</taxon>
    </lineage>
</organism>
<evidence type="ECO:0000259" key="1">
    <source>
        <dbReference type="Pfam" id="PF02754"/>
    </source>
</evidence>
<feature type="domain" description="Cysteine-rich" evidence="1">
    <location>
        <begin position="141"/>
        <end position="225"/>
    </location>
</feature>
<reference evidence="2 3" key="1">
    <citation type="submission" date="2018-05" db="EMBL/GenBank/DDBJ databases">
        <title>Genomic Encyclopedia of Type Strains, Phase IV (KMG-IV): sequencing the most valuable type-strain genomes for metagenomic binning, comparative biology and taxonomic classification.</title>
        <authorList>
            <person name="Goeker M."/>
        </authorList>
    </citation>
    <scope>NUCLEOTIDE SEQUENCE [LARGE SCALE GENOMIC DNA]</scope>
    <source>
        <strain evidence="2 3">DSM 29661</strain>
    </source>
</reference>
<name>A0A318LGA4_9NEIS</name>
<dbReference type="PANTHER" id="PTHR30296">
    <property type="entry name" value="UNCHARACTERIZED PROTEIN YKGE"/>
    <property type="match status" value="1"/>
</dbReference>
<dbReference type="OrthoDB" id="9770306at2"/>
<feature type="domain" description="Cysteine-rich" evidence="1">
    <location>
        <begin position="13"/>
        <end position="94"/>
    </location>
</feature>
<keyword evidence="3" id="KW-1185">Reference proteome</keyword>
<proteinExistence type="predicted"/>
<sequence>MHATPAPARPGDVYFFGTCLLDLFLPEAGLDAMTLLEREGVRVHFPQAQSCCGQPAFTSGQPGEAREVARSQLGLFDQPWPIVVPSGSCGGMIKHHWPTLFAGDADEARACAVAGRVVEFADFLLNVLRIELRDQGKPTKVAVHTSCSARREMNTHVHGWALVDQLAQVERVVHDHESECCGFGGVFSLRHPDISGAMVSDKSAALQDSGAVEFVTADGGCLLNINGKLAHDGKAFRGKHLASFLLERTGGKA</sequence>
<dbReference type="InterPro" id="IPR004017">
    <property type="entry name" value="Cys_rich_dom"/>
</dbReference>
<dbReference type="AlphaFoldDB" id="A0A318LGA4"/>
<evidence type="ECO:0000313" key="3">
    <source>
        <dbReference type="Proteomes" id="UP000247555"/>
    </source>
</evidence>
<evidence type="ECO:0000313" key="2">
    <source>
        <dbReference type="EMBL" id="PXX80667.1"/>
    </source>
</evidence>
<dbReference type="Proteomes" id="UP000247555">
    <property type="component" value="Unassembled WGS sequence"/>
</dbReference>
<dbReference type="GO" id="GO:0016491">
    <property type="term" value="F:oxidoreductase activity"/>
    <property type="evidence" value="ECO:0007669"/>
    <property type="project" value="UniProtKB-ARBA"/>
</dbReference>
<comment type="caution">
    <text evidence="2">The sequence shown here is derived from an EMBL/GenBank/DDBJ whole genome shotgun (WGS) entry which is preliminary data.</text>
</comment>
<accession>A0A318LGA4</accession>
<dbReference type="Pfam" id="PF02754">
    <property type="entry name" value="CCG"/>
    <property type="match status" value="2"/>
</dbReference>
<gene>
    <name evidence="2" type="ORF">DFR34_1036</name>
</gene>
<dbReference type="GO" id="GO:0005829">
    <property type="term" value="C:cytosol"/>
    <property type="evidence" value="ECO:0007669"/>
    <property type="project" value="TreeGrafter"/>
</dbReference>
<dbReference type="PANTHER" id="PTHR30296:SF0">
    <property type="entry name" value="LACTATE UTILIZATION PROTEIN A"/>
    <property type="match status" value="1"/>
</dbReference>
<protein>
    <submittedName>
        <fullName evidence="2">L-lactate dehydrogenase complex protein LldE</fullName>
    </submittedName>
</protein>
<dbReference type="RefSeq" id="WP_110389718.1">
    <property type="nucleotide sequence ID" value="NZ_CALCOA010000290.1"/>
</dbReference>